<evidence type="ECO:0000259" key="2">
    <source>
        <dbReference type="Pfam" id="PF23756"/>
    </source>
</evidence>
<dbReference type="Pfam" id="PF23756">
    <property type="entry name" value="Beta-prop_HPS5"/>
    <property type="match status" value="1"/>
</dbReference>
<dbReference type="GO" id="GO:0048066">
    <property type="term" value="P:developmental pigmentation"/>
    <property type="evidence" value="ECO:0007669"/>
    <property type="project" value="TreeGrafter"/>
</dbReference>
<evidence type="ECO:0000256" key="1">
    <source>
        <dbReference type="SAM" id="MobiDB-lite"/>
    </source>
</evidence>
<gene>
    <name evidence="3" type="ORF">LSH36_737g05054</name>
</gene>
<keyword evidence="4" id="KW-1185">Reference proteome</keyword>
<proteinExistence type="predicted"/>
<evidence type="ECO:0000313" key="3">
    <source>
        <dbReference type="EMBL" id="KAK2144690.1"/>
    </source>
</evidence>
<feature type="compositionally biased region" description="Basic and acidic residues" evidence="1">
    <location>
        <begin position="397"/>
        <end position="412"/>
    </location>
</feature>
<dbReference type="PANTHER" id="PTHR23287:SF18">
    <property type="entry name" value="BLOC-2 COMPLEX MEMBER HPS5"/>
    <property type="match status" value="1"/>
</dbReference>
<dbReference type="EMBL" id="JAODUP010000737">
    <property type="protein sequence ID" value="KAK2144690.1"/>
    <property type="molecule type" value="Genomic_DNA"/>
</dbReference>
<sequence length="412" mass="45913">MKLDSAVIQLDACEDQVLASTVHKSYLANVSKKHFKQIGTKLRDGCYGACFYRSVIMDIPQIYCARPGSRLWQVSLGGAVLSTHELKQLLNIPSSPVFNPNKPHDCLSDDTPGPHSVSFSYLSVFSDTYLLATSSRALYIFQPEQFKLILWLPTEGVAQVRCHRNVIYLLYIDGHVRCFTFMTLVQLIRYLLQEGCVSACVSLIDSLPESFLKLPEGFSRKMLMDLIEDVNGTTRNASVEEPDEGNKFLCLDAAGCEILKKLSYTLNANMDLTGKLANTQSIVTGDVSTETHFSGIDRTIQAESNSRKAVAIEGEESHSGHSRLLSVPQDGIDEVVLRHDIDTHLVGMRKESLETSLPDVPLNFGITMQTMSSEAEFSTPVTNISKERVNRVCPDNKNYDDRSERSKDFVVK</sequence>
<dbReference type="AlphaFoldDB" id="A0AAD9J2C9"/>
<dbReference type="InterPro" id="IPR056499">
    <property type="entry name" value="Beta-prop_HPS5-like"/>
</dbReference>
<name>A0AAD9J2C9_9ANNE</name>
<dbReference type="GO" id="GO:0005737">
    <property type="term" value="C:cytoplasm"/>
    <property type="evidence" value="ECO:0007669"/>
    <property type="project" value="TreeGrafter"/>
</dbReference>
<reference evidence="3" key="1">
    <citation type="journal article" date="2023" name="Mol. Biol. Evol.">
        <title>Third-Generation Sequencing Reveals the Adaptive Role of the Epigenome in Three Deep-Sea Polychaetes.</title>
        <authorList>
            <person name="Perez M."/>
            <person name="Aroh O."/>
            <person name="Sun Y."/>
            <person name="Lan Y."/>
            <person name="Juniper S.K."/>
            <person name="Young C.R."/>
            <person name="Angers B."/>
            <person name="Qian P.Y."/>
        </authorList>
    </citation>
    <scope>NUCLEOTIDE SEQUENCE</scope>
    <source>
        <strain evidence="3">P08H-3</strain>
    </source>
</reference>
<accession>A0AAD9J2C9</accession>
<organism evidence="3 4">
    <name type="scientific">Paralvinella palmiformis</name>
    <dbReference type="NCBI Taxonomy" id="53620"/>
    <lineage>
        <taxon>Eukaryota</taxon>
        <taxon>Metazoa</taxon>
        <taxon>Spiralia</taxon>
        <taxon>Lophotrochozoa</taxon>
        <taxon>Annelida</taxon>
        <taxon>Polychaeta</taxon>
        <taxon>Sedentaria</taxon>
        <taxon>Canalipalpata</taxon>
        <taxon>Terebellida</taxon>
        <taxon>Terebelliformia</taxon>
        <taxon>Alvinellidae</taxon>
        <taxon>Paralvinella</taxon>
    </lineage>
</organism>
<comment type="caution">
    <text evidence="3">The sequence shown here is derived from an EMBL/GenBank/DDBJ whole genome shotgun (WGS) entry which is preliminary data.</text>
</comment>
<evidence type="ECO:0000313" key="4">
    <source>
        <dbReference type="Proteomes" id="UP001208570"/>
    </source>
</evidence>
<dbReference type="PANTHER" id="PTHR23287">
    <property type="entry name" value="RUBY-EYE2-LIKE PROTEIN"/>
    <property type="match status" value="1"/>
</dbReference>
<dbReference type="Proteomes" id="UP001208570">
    <property type="component" value="Unassembled WGS sequence"/>
</dbReference>
<feature type="region of interest" description="Disordered" evidence="1">
    <location>
        <begin position="393"/>
        <end position="412"/>
    </location>
</feature>
<protein>
    <recommendedName>
        <fullName evidence="2">HPS5-like beta-propeller domain-containing protein</fullName>
    </recommendedName>
</protein>
<feature type="domain" description="HPS5-like beta-propeller" evidence="2">
    <location>
        <begin position="1"/>
        <end position="173"/>
    </location>
</feature>